<dbReference type="EC" id="5.1.-.-" evidence="4"/>
<dbReference type="InterPro" id="IPR003719">
    <property type="entry name" value="Phenazine_PhzF-like"/>
</dbReference>
<evidence type="ECO:0000313" key="4">
    <source>
        <dbReference type="EMBL" id="QDT59234.1"/>
    </source>
</evidence>
<keyword evidence="2 4" id="KW-0413">Isomerase</keyword>
<evidence type="ECO:0000256" key="1">
    <source>
        <dbReference type="ARBA" id="ARBA00008270"/>
    </source>
</evidence>
<evidence type="ECO:0000256" key="2">
    <source>
        <dbReference type="ARBA" id="ARBA00023235"/>
    </source>
</evidence>
<comment type="similarity">
    <text evidence="1">Belongs to the PhzF family.</text>
</comment>
<evidence type="ECO:0000256" key="3">
    <source>
        <dbReference type="PIRSR" id="PIRSR016184-1"/>
    </source>
</evidence>
<dbReference type="Pfam" id="PF02567">
    <property type="entry name" value="PhzC-PhzF"/>
    <property type="match status" value="1"/>
</dbReference>
<dbReference type="OrthoDB" id="9788221at2"/>
<dbReference type="Gene3D" id="3.10.310.10">
    <property type="entry name" value="Diaminopimelate Epimerase, Chain A, domain 1"/>
    <property type="match status" value="2"/>
</dbReference>
<gene>
    <name evidence="4" type="primary">yddE</name>
    <name evidence="4" type="ORF">SV7mr_17410</name>
</gene>
<evidence type="ECO:0000313" key="5">
    <source>
        <dbReference type="Proteomes" id="UP000315003"/>
    </source>
</evidence>
<sequence length="262" mass="29063">MNRLFIVDAFTAEPFQGNPAAVCLLKPDASAQWMQALAEEMNLSETAFIQTRTDGYHLRWFTPRYEVELCGHATLATAHVLWQNNIAAAKQPIRFHTRSGLLTASKEKETIKLDFPATPVQAQAPMPKLAAALGCEVLEYGQTRFDLFARVDSAKTLRDLTPDFQALIEIKTRGLMVTSPSDFPEYDFLSRFFAPSAGINEDPVTGSAHCALATYWSTRLGKKHLRGFQASRRGGCVDMKLHDDRVELGGRAVTVMAGELQI</sequence>
<dbReference type="PIRSF" id="PIRSF016184">
    <property type="entry name" value="PhzC_PhzF"/>
    <property type="match status" value="1"/>
</dbReference>
<dbReference type="Proteomes" id="UP000315003">
    <property type="component" value="Chromosome"/>
</dbReference>
<proteinExistence type="inferred from homology"/>
<dbReference type="PANTHER" id="PTHR13774:SF17">
    <property type="entry name" value="PHENAZINE BIOSYNTHESIS-LIKE DOMAIN-CONTAINING PROTEIN"/>
    <property type="match status" value="1"/>
</dbReference>
<dbReference type="EMBL" id="CP036272">
    <property type="protein sequence ID" value="QDT59234.1"/>
    <property type="molecule type" value="Genomic_DNA"/>
</dbReference>
<protein>
    <submittedName>
        <fullName evidence="4">Putative isomerase YddE</fullName>
        <ecNumber evidence="4">5.1.-.-</ecNumber>
    </submittedName>
</protein>
<dbReference type="AlphaFoldDB" id="A0A517SSX5"/>
<dbReference type="GO" id="GO:0005737">
    <property type="term" value="C:cytoplasm"/>
    <property type="evidence" value="ECO:0007669"/>
    <property type="project" value="TreeGrafter"/>
</dbReference>
<dbReference type="SUPFAM" id="SSF54506">
    <property type="entry name" value="Diaminopimelate epimerase-like"/>
    <property type="match status" value="1"/>
</dbReference>
<feature type="active site" evidence="3">
    <location>
        <position position="45"/>
    </location>
</feature>
<dbReference type="RefSeq" id="WP_145270973.1">
    <property type="nucleotide sequence ID" value="NZ_CP036272.1"/>
</dbReference>
<reference evidence="4 5" key="1">
    <citation type="submission" date="2019-02" db="EMBL/GenBank/DDBJ databases">
        <title>Deep-cultivation of Planctomycetes and their phenomic and genomic characterization uncovers novel biology.</title>
        <authorList>
            <person name="Wiegand S."/>
            <person name="Jogler M."/>
            <person name="Boedeker C."/>
            <person name="Pinto D."/>
            <person name="Vollmers J."/>
            <person name="Rivas-Marin E."/>
            <person name="Kohn T."/>
            <person name="Peeters S.H."/>
            <person name="Heuer A."/>
            <person name="Rast P."/>
            <person name="Oberbeckmann S."/>
            <person name="Bunk B."/>
            <person name="Jeske O."/>
            <person name="Meyerdierks A."/>
            <person name="Storesund J.E."/>
            <person name="Kallscheuer N."/>
            <person name="Luecker S."/>
            <person name="Lage O.M."/>
            <person name="Pohl T."/>
            <person name="Merkel B.J."/>
            <person name="Hornburger P."/>
            <person name="Mueller R.-W."/>
            <person name="Bruemmer F."/>
            <person name="Labrenz M."/>
            <person name="Spormann A.M."/>
            <person name="Op den Camp H."/>
            <person name="Overmann J."/>
            <person name="Amann R."/>
            <person name="Jetten M.S.M."/>
            <person name="Mascher T."/>
            <person name="Medema M.H."/>
            <person name="Devos D.P."/>
            <person name="Kaster A.-K."/>
            <person name="Ovreas L."/>
            <person name="Rohde M."/>
            <person name="Galperin M.Y."/>
            <person name="Jogler C."/>
        </authorList>
    </citation>
    <scope>NUCLEOTIDE SEQUENCE [LARGE SCALE GENOMIC DNA]</scope>
    <source>
        <strain evidence="4 5">SV_7m_r</strain>
    </source>
</reference>
<dbReference type="GO" id="GO:0016853">
    <property type="term" value="F:isomerase activity"/>
    <property type="evidence" value="ECO:0007669"/>
    <property type="project" value="UniProtKB-KW"/>
</dbReference>
<dbReference type="PANTHER" id="PTHR13774">
    <property type="entry name" value="PHENAZINE BIOSYNTHESIS PROTEIN"/>
    <property type="match status" value="1"/>
</dbReference>
<name>A0A517SSX5_9BACT</name>
<accession>A0A517SSX5</accession>
<dbReference type="NCBIfam" id="TIGR00654">
    <property type="entry name" value="PhzF_family"/>
    <property type="match status" value="1"/>
</dbReference>
<organism evidence="4 5">
    <name type="scientific">Stieleria bergensis</name>
    <dbReference type="NCBI Taxonomy" id="2528025"/>
    <lineage>
        <taxon>Bacteria</taxon>
        <taxon>Pseudomonadati</taxon>
        <taxon>Planctomycetota</taxon>
        <taxon>Planctomycetia</taxon>
        <taxon>Pirellulales</taxon>
        <taxon>Pirellulaceae</taxon>
        <taxon>Stieleria</taxon>
    </lineage>
</organism>
<keyword evidence="5" id="KW-1185">Reference proteome</keyword>